<reference evidence="5" key="1">
    <citation type="submission" date="2021-12" db="EMBL/GenBank/DDBJ databases">
        <title>Bradyrhizobium xenonodulans sp. nov.</title>
        <authorList>
            <person name="Claassens R."/>
            <person name="Venter S.N."/>
            <person name="Beukes C.W."/>
            <person name="Stepkowski T."/>
            <person name="Steenkamp E.T."/>
        </authorList>
    </citation>
    <scope>NUCLEOTIDE SEQUENCE</scope>
    <source>
        <strain evidence="5">14AB</strain>
    </source>
</reference>
<dbReference type="PROSITE" id="PS01124">
    <property type="entry name" value="HTH_ARAC_FAMILY_2"/>
    <property type="match status" value="1"/>
</dbReference>
<dbReference type="Gene3D" id="1.10.10.60">
    <property type="entry name" value="Homeodomain-like"/>
    <property type="match status" value="1"/>
</dbReference>
<feature type="domain" description="HTH araC/xylS-type" evidence="4">
    <location>
        <begin position="214"/>
        <end position="310"/>
    </location>
</feature>
<name>A0ABY7MJK4_9BRAD</name>
<dbReference type="PANTHER" id="PTHR47893">
    <property type="entry name" value="REGULATORY PROTEIN PCHR"/>
    <property type="match status" value="1"/>
</dbReference>
<dbReference type="Proteomes" id="UP001179614">
    <property type="component" value="Chromosome"/>
</dbReference>
<dbReference type="PANTHER" id="PTHR47893:SF1">
    <property type="entry name" value="REGULATORY PROTEIN PCHR"/>
    <property type="match status" value="1"/>
</dbReference>
<evidence type="ECO:0000256" key="2">
    <source>
        <dbReference type="ARBA" id="ARBA00023125"/>
    </source>
</evidence>
<dbReference type="SMART" id="SM00342">
    <property type="entry name" value="HTH_ARAC"/>
    <property type="match status" value="1"/>
</dbReference>
<protein>
    <submittedName>
        <fullName evidence="5">AraC family transcriptional regulator</fullName>
    </submittedName>
</protein>
<keyword evidence="3" id="KW-0804">Transcription</keyword>
<gene>
    <name evidence="5" type="ORF">I3J27_37620</name>
</gene>
<dbReference type="SUPFAM" id="SSF46689">
    <property type="entry name" value="Homeodomain-like"/>
    <property type="match status" value="2"/>
</dbReference>
<dbReference type="Pfam" id="PF12833">
    <property type="entry name" value="HTH_18"/>
    <property type="match status" value="1"/>
</dbReference>
<evidence type="ECO:0000313" key="5">
    <source>
        <dbReference type="EMBL" id="WBL78591.1"/>
    </source>
</evidence>
<proteinExistence type="predicted"/>
<keyword evidence="1" id="KW-0805">Transcription regulation</keyword>
<dbReference type="PROSITE" id="PS00041">
    <property type="entry name" value="HTH_ARAC_FAMILY_1"/>
    <property type="match status" value="1"/>
</dbReference>
<organism evidence="5 6">
    <name type="scientific">Bradyrhizobium xenonodulans</name>
    <dbReference type="NCBI Taxonomy" id="2736875"/>
    <lineage>
        <taxon>Bacteria</taxon>
        <taxon>Pseudomonadati</taxon>
        <taxon>Pseudomonadota</taxon>
        <taxon>Alphaproteobacteria</taxon>
        <taxon>Hyphomicrobiales</taxon>
        <taxon>Nitrobacteraceae</taxon>
        <taxon>Bradyrhizobium</taxon>
    </lineage>
</organism>
<keyword evidence="2" id="KW-0238">DNA-binding</keyword>
<evidence type="ECO:0000313" key="6">
    <source>
        <dbReference type="Proteomes" id="UP001179614"/>
    </source>
</evidence>
<dbReference type="EMBL" id="CP089391">
    <property type="protein sequence ID" value="WBL78591.1"/>
    <property type="molecule type" value="Genomic_DNA"/>
</dbReference>
<sequence length="310" mass="33245">MSAPPPAVNVAAQADSMRDFYNQIAWRPGDEIGSVQPSASATAQWLDFPGCVFVRGEFRADPDGPAIVAPGLFISVAFDDGASRGILPRGSGGERQMTAIAVREAVAATCSVRCDERPAIGLALPQTSIDGLGLGNAFRALFKNDEAGAAIVSLTASARVQAVAAEMFSPPVAGNAAQLLLSAHAAEIVVHALFGERGRIEVDPAGDPQRMRLQSVKERMDSDLAYPWSIDELARHAGLSRRSFNQKFQIAYGESAIDYLRARRLDAARALLIHQRLSVTEAAFRVGYAHPANFATAFRRRFGHSPSRCQ</sequence>
<evidence type="ECO:0000256" key="1">
    <source>
        <dbReference type="ARBA" id="ARBA00023015"/>
    </source>
</evidence>
<dbReference type="RefSeq" id="WP_270163860.1">
    <property type="nucleotide sequence ID" value="NZ_CP089391.1"/>
</dbReference>
<evidence type="ECO:0000259" key="4">
    <source>
        <dbReference type="PROSITE" id="PS01124"/>
    </source>
</evidence>
<keyword evidence="6" id="KW-1185">Reference proteome</keyword>
<dbReference type="InterPro" id="IPR009057">
    <property type="entry name" value="Homeodomain-like_sf"/>
</dbReference>
<accession>A0ABY7MJK4</accession>
<dbReference type="InterPro" id="IPR053142">
    <property type="entry name" value="PchR_regulatory_protein"/>
</dbReference>
<dbReference type="InterPro" id="IPR018062">
    <property type="entry name" value="HTH_AraC-typ_CS"/>
</dbReference>
<dbReference type="InterPro" id="IPR018060">
    <property type="entry name" value="HTH_AraC"/>
</dbReference>
<evidence type="ECO:0000256" key="3">
    <source>
        <dbReference type="ARBA" id="ARBA00023163"/>
    </source>
</evidence>